<dbReference type="OrthoDB" id="10299673at2759"/>
<dbReference type="Gene3D" id="3.80.10.10">
    <property type="entry name" value="Ribonuclease Inhibitor"/>
    <property type="match status" value="1"/>
</dbReference>
<organism evidence="1 2">
    <name type="scientific">Gigaspora rosea</name>
    <dbReference type="NCBI Taxonomy" id="44941"/>
    <lineage>
        <taxon>Eukaryota</taxon>
        <taxon>Fungi</taxon>
        <taxon>Fungi incertae sedis</taxon>
        <taxon>Mucoromycota</taxon>
        <taxon>Glomeromycotina</taxon>
        <taxon>Glomeromycetes</taxon>
        <taxon>Diversisporales</taxon>
        <taxon>Gigasporaceae</taxon>
        <taxon>Gigaspora</taxon>
    </lineage>
</organism>
<reference evidence="1 2" key="1">
    <citation type="submission" date="2018-06" db="EMBL/GenBank/DDBJ databases">
        <title>Comparative genomics reveals the genomic features of Rhizophagus irregularis, R. cerebriforme, R. diaphanum and Gigaspora rosea, and their symbiotic lifestyle signature.</title>
        <authorList>
            <person name="Morin E."/>
            <person name="San Clemente H."/>
            <person name="Chen E.C.H."/>
            <person name="De La Providencia I."/>
            <person name="Hainaut M."/>
            <person name="Kuo A."/>
            <person name="Kohler A."/>
            <person name="Murat C."/>
            <person name="Tang N."/>
            <person name="Roy S."/>
            <person name="Loubradou J."/>
            <person name="Henrissat B."/>
            <person name="Grigoriev I.V."/>
            <person name="Corradi N."/>
            <person name="Roux C."/>
            <person name="Martin F.M."/>
        </authorList>
    </citation>
    <scope>NUCLEOTIDE SEQUENCE [LARGE SCALE GENOMIC DNA]</scope>
    <source>
        <strain evidence="1 2">DAOM 194757</strain>
    </source>
</reference>
<dbReference type="Proteomes" id="UP000266673">
    <property type="component" value="Unassembled WGS sequence"/>
</dbReference>
<dbReference type="EMBL" id="QKWP01000958">
    <property type="protein sequence ID" value="RIB13087.1"/>
    <property type="molecule type" value="Genomic_DNA"/>
</dbReference>
<protein>
    <submittedName>
        <fullName evidence="1">Uncharacterized protein</fullName>
    </submittedName>
</protein>
<sequence length="508" mass="59053">MAQKIFLGDMPEIMENILKNLNNEFHSLYSCTLVSRHWCKMTIPILWQDPFSFHQVPLFISTYLSSLDEDDKVILKERGINIVFLKTLFDYARFLKTLNLSRLETKVRHWIEFQPLYSKPYIGPLIRQISNLLFKLFIESGAILHNLNIYLSEFNEIKPEIFYSLGRNEQFFSRLQDLSLREIITEFSAENAIALLKILAKNSTKISVLKLEDFCSTCDSQVFNVLRCIIKSQEQLRRFNFDAEYPEKLHGIISALESQKQSLIEIIIDGCDYDSEFRVLMNCKNLEIIRIRNCDYERLLKILDCKISTLELVDSEIDASKIALIFEKFGTSLQRLKLESVDEMILDQLLLIEALNSFCPNVTYLNISNIEFSTQLIDLIGNLQKLQFLTCSWCIDGCINGLPDKERITQFAKILLLTLKYLDLRYSCLNSHIDILLNNCNAPLKKLIINNNIFDNKKNLKALIYFCIRNRSLKYLGVSVNSDLGLGLFMVVMEYVTVVPYDRIFVNC</sequence>
<gene>
    <name evidence="1" type="ORF">C2G38_1761826</name>
</gene>
<accession>A0A397UV87</accession>
<dbReference type="SUPFAM" id="SSF52047">
    <property type="entry name" value="RNI-like"/>
    <property type="match status" value="2"/>
</dbReference>
<dbReference type="InterPro" id="IPR036047">
    <property type="entry name" value="F-box-like_dom_sf"/>
</dbReference>
<comment type="caution">
    <text evidence="1">The sequence shown here is derived from an EMBL/GenBank/DDBJ whole genome shotgun (WGS) entry which is preliminary data.</text>
</comment>
<dbReference type="SUPFAM" id="SSF81383">
    <property type="entry name" value="F-box domain"/>
    <property type="match status" value="1"/>
</dbReference>
<keyword evidence="2" id="KW-1185">Reference proteome</keyword>
<evidence type="ECO:0000313" key="2">
    <source>
        <dbReference type="Proteomes" id="UP000266673"/>
    </source>
</evidence>
<name>A0A397UV87_9GLOM</name>
<proteinExistence type="predicted"/>
<evidence type="ECO:0000313" key="1">
    <source>
        <dbReference type="EMBL" id="RIB13087.1"/>
    </source>
</evidence>
<dbReference type="AlphaFoldDB" id="A0A397UV87"/>
<dbReference type="InterPro" id="IPR032675">
    <property type="entry name" value="LRR_dom_sf"/>
</dbReference>